<evidence type="ECO:0000313" key="2">
    <source>
        <dbReference type="EMBL" id="GIZ01389.1"/>
    </source>
</evidence>
<dbReference type="AlphaFoldDB" id="A0AAV4Y5G4"/>
<feature type="region of interest" description="Disordered" evidence="1">
    <location>
        <begin position="132"/>
        <end position="156"/>
    </location>
</feature>
<dbReference type="Proteomes" id="UP001054945">
    <property type="component" value="Unassembled WGS sequence"/>
</dbReference>
<sequence length="156" mass="16921">MRARLLTETPDHSSDSVECLGGLCHHEEAHIEQVCGSPGELCFQRALGEDRRSCRARALVPRPGEAERAICRRTQSARGKKKGAADISRCFVFVFTPPVFLFVPCVRVGDAPGRATAAPRGFAGRRVAMIRRREDAPAANPSDSGGQEKLHGEGEI</sequence>
<keyword evidence="3" id="KW-1185">Reference proteome</keyword>
<reference evidence="2 3" key="1">
    <citation type="submission" date="2021-06" db="EMBL/GenBank/DDBJ databases">
        <title>Caerostris extrusa draft genome.</title>
        <authorList>
            <person name="Kono N."/>
            <person name="Arakawa K."/>
        </authorList>
    </citation>
    <scope>NUCLEOTIDE SEQUENCE [LARGE SCALE GENOMIC DNA]</scope>
</reference>
<organism evidence="2 3">
    <name type="scientific">Caerostris extrusa</name>
    <name type="common">Bark spider</name>
    <name type="synonym">Caerostris bankana</name>
    <dbReference type="NCBI Taxonomy" id="172846"/>
    <lineage>
        <taxon>Eukaryota</taxon>
        <taxon>Metazoa</taxon>
        <taxon>Ecdysozoa</taxon>
        <taxon>Arthropoda</taxon>
        <taxon>Chelicerata</taxon>
        <taxon>Arachnida</taxon>
        <taxon>Araneae</taxon>
        <taxon>Araneomorphae</taxon>
        <taxon>Entelegynae</taxon>
        <taxon>Araneoidea</taxon>
        <taxon>Araneidae</taxon>
        <taxon>Caerostris</taxon>
    </lineage>
</organism>
<feature type="compositionally biased region" description="Basic and acidic residues" evidence="1">
    <location>
        <begin position="146"/>
        <end position="156"/>
    </location>
</feature>
<gene>
    <name evidence="2" type="ORF">CEXT_426531</name>
</gene>
<evidence type="ECO:0000313" key="3">
    <source>
        <dbReference type="Proteomes" id="UP001054945"/>
    </source>
</evidence>
<protein>
    <submittedName>
        <fullName evidence="2">Uncharacterized protein</fullName>
    </submittedName>
</protein>
<name>A0AAV4Y5G4_CAEEX</name>
<accession>A0AAV4Y5G4</accession>
<dbReference type="EMBL" id="BPLR01018660">
    <property type="protein sequence ID" value="GIZ01389.1"/>
    <property type="molecule type" value="Genomic_DNA"/>
</dbReference>
<evidence type="ECO:0000256" key="1">
    <source>
        <dbReference type="SAM" id="MobiDB-lite"/>
    </source>
</evidence>
<comment type="caution">
    <text evidence="2">The sequence shown here is derived from an EMBL/GenBank/DDBJ whole genome shotgun (WGS) entry which is preliminary data.</text>
</comment>
<proteinExistence type="predicted"/>